<dbReference type="InterPro" id="IPR001684">
    <property type="entry name" value="Ribosomal_bL27"/>
</dbReference>
<dbReference type="Proteomes" id="UP000019384">
    <property type="component" value="Unassembled WGS sequence"/>
</dbReference>
<keyword evidence="6" id="KW-0687">Ribonucleoprotein</keyword>
<evidence type="ECO:0000313" key="12">
    <source>
        <dbReference type="Proteomes" id="UP000019384"/>
    </source>
</evidence>
<feature type="region of interest" description="Disordered" evidence="9">
    <location>
        <begin position="34"/>
        <end position="60"/>
    </location>
</feature>
<proteinExistence type="inferred from homology"/>
<organism evidence="11 12">
    <name type="scientific">Kuraishia capsulata CBS 1993</name>
    <dbReference type="NCBI Taxonomy" id="1382522"/>
    <lineage>
        <taxon>Eukaryota</taxon>
        <taxon>Fungi</taxon>
        <taxon>Dikarya</taxon>
        <taxon>Ascomycota</taxon>
        <taxon>Saccharomycotina</taxon>
        <taxon>Pichiomycetes</taxon>
        <taxon>Pichiales</taxon>
        <taxon>Pichiaceae</taxon>
        <taxon>Kuraishia</taxon>
    </lineage>
</organism>
<evidence type="ECO:0000256" key="8">
    <source>
        <dbReference type="ARBA" id="ARBA00035465"/>
    </source>
</evidence>
<evidence type="ECO:0000256" key="2">
    <source>
        <dbReference type="ARBA" id="ARBA00010797"/>
    </source>
</evidence>
<reference evidence="11" key="2">
    <citation type="submission" date="2014-02" db="EMBL/GenBank/DDBJ databases">
        <title>Complete DNA sequence of /Kuraishia capsulata/ illustrates novel genomic features among budding yeasts (/Saccharomycotina/).</title>
        <authorList>
            <person name="Morales L."/>
            <person name="Noel B."/>
            <person name="Porcel B."/>
            <person name="Marcet-Houben M."/>
            <person name="Hullo M-F."/>
            <person name="Sacerdot C."/>
            <person name="Tekaia F."/>
            <person name="Leh-Louis V."/>
            <person name="Despons L."/>
            <person name="Khanna V."/>
            <person name="Aury J-M."/>
            <person name="Barbe V."/>
            <person name="Couloux A."/>
            <person name="Labadie K."/>
            <person name="Pelletier E."/>
            <person name="Souciet J-L."/>
            <person name="Boekhout T."/>
            <person name="Gabaldon T."/>
            <person name="Wincker P."/>
            <person name="Dujon B."/>
        </authorList>
    </citation>
    <scope>NUCLEOTIDE SEQUENCE</scope>
    <source>
        <strain evidence="11">CBS 1993</strain>
    </source>
</reference>
<dbReference type="GO" id="GO:0005762">
    <property type="term" value="C:mitochondrial large ribosomal subunit"/>
    <property type="evidence" value="ECO:0007669"/>
    <property type="project" value="EnsemblFungi"/>
</dbReference>
<feature type="domain" description="Large ribosomal subunit protein bL27m C-terminal" evidence="10">
    <location>
        <begin position="142"/>
        <end position="371"/>
    </location>
</feature>
<dbReference type="PANTHER" id="PTHR15893">
    <property type="entry name" value="RIBOSOMAL PROTEIN L27"/>
    <property type="match status" value="1"/>
</dbReference>
<dbReference type="FunFam" id="2.40.50.100:FF:000042">
    <property type="entry name" value="50S ribosomal protein L27"/>
    <property type="match status" value="1"/>
</dbReference>
<keyword evidence="3" id="KW-0809">Transit peptide</keyword>
<keyword evidence="12" id="KW-1185">Reference proteome</keyword>
<evidence type="ECO:0000256" key="3">
    <source>
        <dbReference type="ARBA" id="ARBA00022946"/>
    </source>
</evidence>
<dbReference type="GeneID" id="34521012"/>
<name>W6MM77_9ASCO</name>
<evidence type="ECO:0000256" key="6">
    <source>
        <dbReference type="ARBA" id="ARBA00023274"/>
    </source>
</evidence>
<dbReference type="AlphaFoldDB" id="W6MM77"/>
<evidence type="ECO:0000256" key="9">
    <source>
        <dbReference type="SAM" id="MobiDB-lite"/>
    </source>
</evidence>
<evidence type="ECO:0000256" key="4">
    <source>
        <dbReference type="ARBA" id="ARBA00022980"/>
    </source>
</evidence>
<dbReference type="GO" id="GO:0003735">
    <property type="term" value="F:structural constituent of ribosome"/>
    <property type="evidence" value="ECO:0007669"/>
    <property type="project" value="EnsemblFungi"/>
</dbReference>
<dbReference type="PANTHER" id="PTHR15893:SF0">
    <property type="entry name" value="LARGE RIBOSOMAL SUBUNIT PROTEIN BL27M"/>
    <property type="match status" value="1"/>
</dbReference>
<dbReference type="GO" id="GO:0006412">
    <property type="term" value="P:translation"/>
    <property type="evidence" value="ECO:0007669"/>
    <property type="project" value="InterPro"/>
</dbReference>
<dbReference type="InterPro" id="IPR018261">
    <property type="entry name" value="Ribosomal_bL27_CS"/>
</dbReference>
<keyword evidence="5" id="KW-0496">Mitochondrion</keyword>
<dbReference type="Pfam" id="PF01016">
    <property type="entry name" value="Ribosomal_L27"/>
    <property type="match status" value="1"/>
</dbReference>
<dbReference type="NCBIfam" id="TIGR00062">
    <property type="entry name" value="L27"/>
    <property type="match status" value="1"/>
</dbReference>
<evidence type="ECO:0000256" key="5">
    <source>
        <dbReference type="ARBA" id="ARBA00023128"/>
    </source>
</evidence>
<accession>W6MM77</accession>
<dbReference type="HOGENOM" id="CLU_063752_0_0_1"/>
<evidence type="ECO:0000259" key="10">
    <source>
        <dbReference type="Pfam" id="PF18471"/>
    </source>
</evidence>
<dbReference type="SUPFAM" id="SSF110324">
    <property type="entry name" value="Ribosomal L27 protein-like"/>
    <property type="match status" value="1"/>
</dbReference>
<dbReference type="Pfam" id="PF18471">
    <property type="entry name" value="Ribosomal_L27_C"/>
    <property type="match status" value="1"/>
</dbReference>
<keyword evidence="4" id="KW-0689">Ribosomal protein</keyword>
<evidence type="ECO:0000256" key="1">
    <source>
        <dbReference type="ARBA" id="ARBA00004173"/>
    </source>
</evidence>
<dbReference type="PRINTS" id="PR00063">
    <property type="entry name" value="RIBOSOMALL27"/>
</dbReference>
<reference evidence="11" key="1">
    <citation type="submission" date="2013-12" db="EMBL/GenBank/DDBJ databases">
        <authorList>
            <person name="Genoscope - CEA"/>
        </authorList>
    </citation>
    <scope>NUCLEOTIDE SEQUENCE</scope>
    <source>
        <strain evidence="11">CBS 1993</strain>
    </source>
</reference>
<dbReference type="RefSeq" id="XP_022459624.1">
    <property type="nucleotide sequence ID" value="XM_022602042.1"/>
</dbReference>
<evidence type="ECO:0000256" key="7">
    <source>
        <dbReference type="ARBA" id="ARBA00035267"/>
    </source>
</evidence>
<dbReference type="GO" id="GO:0033617">
    <property type="term" value="P:mitochondrial respiratory chain complex IV assembly"/>
    <property type="evidence" value="ECO:0007669"/>
    <property type="project" value="EnsemblFungi"/>
</dbReference>
<gene>
    <name evidence="11" type="ORF">KUCA_T00003610001</name>
</gene>
<dbReference type="STRING" id="1382522.W6MM77"/>
<dbReference type="PROSITE" id="PS00831">
    <property type="entry name" value="RIBOSOMAL_L27"/>
    <property type="match status" value="1"/>
</dbReference>
<comment type="subcellular location">
    <subcellularLocation>
        <location evidence="1">Mitochondrion</location>
    </subcellularLocation>
</comment>
<dbReference type="Gene3D" id="2.40.50.100">
    <property type="match status" value="1"/>
</dbReference>
<dbReference type="InterPro" id="IPR041244">
    <property type="entry name" value="Ribosomal_bL27m_C"/>
</dbReference>
<protein>
    <recommendedName>
        <fullName evidence="7">Large ribosomal subunit protein bL27m</fullName>
    </recommendedName>
    <alternativeName>
        <fullName evidence="8">54S ribosomal protein L2, mitochondrial</fullName>
    </alternativeName>
</protein>
<dbReference type="EMBL" id="HG793128">
    <property type="protein sequence ID" value="CDK27631.1"/>
    <property type="molecule type" value="Genomic_DNA"/>
</dbReference>
<sequence length="374" mass="42542">MQLYSIAQLTPRVVGRACSALLRNTLQVNQVRTATKKAAGSKTHMQDSKGRRLGPKKQNNERVKVGQILIRQRGTKFYPGENAGIGKDHTIFALEPGWVRYYLDPFHPKRKFIGVSLDRDTPLPTPHFEPRRRRFGCVELTDSWQASREEERMSRKEYIAFPEILSEKAKRDARRIAKADFYKKALPEFVELSGEELDIAAARMVSVEAMVRGGKSLEDARFYTSYNYGYDKSLEVQRGELSAASAESVKAQYTEIAEKLDAAVVLDCRFKLCKSLTEAETEATRNDILAQLKATEQTPLNAELKAHIASLIDNQVFDLSSRVKLRRRFLKPVASEPVGIVQDDKKTRAVIQRWNYKENKVEVIQRSQEAFGVN</sequence>
<dbReference type="OrthoDB" id="1867012at2759"/>
<evidence type="ECO:0000313" key="11">
    <source>
        <dbReference type="EMBL" id="CDK27631.1"/>
    </source>
</evidence>
<comment type="similarity">
    <text evidence="2">Belongs to the bacterial ribosomal protein bL27 family.</text>
</comment>